<keyword evidence="2" id="KW-1185">Reference proteome</keyword>
<proteinExistence type="predicted"/>
<dbReference type="AlphaFoldDB" id="A0A0D2PK73"/>
<name>A0A0D2PK73_HYPSF</name>
<evidence type="ECO:0000313" key="1">
    <source>
        <dbReference type="EMBL" id="KJA20375.1"/>
    </source>
</evidence>
<organism evidence="1 2">
    <name type="scientific">Hypholoma sublateritium (strain FD-334 SS-4)</name>
    <dbReference type="NCBI Taxonomy" id="945553"/>
    <lineage>
        <taxon>Eukaryota</taxon>
        <taxon>Fungi</taxon>
        <taxon>Dikarya</taxon>
        <taxon>Basidiomycota</taxon>
        <taxon>Agaricomycotina</taxon>
        <taxon>Agaricomycetes</taxon>
        <taxon>Agaricomycetidae</taxon>
        <taxon>Agaricales</taxon>
        <taxon>Agaricineae</taxon>
        <taxon>Strophariaceae</taxon>
        <taxon>Hypholoma</taxon>
    </lineage>
</organism>
<accession>A0A0D2PK73</accession>
<protein>
    <submittedName>
        <fullName evidence="1">Uncharacterized protein</fullName>
    </submittedName>
</protein>
<evidence type="ECO:0000313" key="2">
    <source>
        <dbReference type="Proteomes" id="UP000054270"/>
    </source>
</evidence>
<dbReference type="Proteomes" id="UP000054270">
    <property type="component" value="Unassembled WGS sequence"/>
</dbReference>
<reference evidence="2" key="1">
    <citation type="submission" date="2014-04" db="EMBL/GenBank/DDBJ databases">
        <title>Evolutionary Origins and Diversification of the Mycorrhizal Mutualists.</title>
        <authorList>
            <consortium name="DOE Joint Genome Institute"/>
            <consortium name="Mycorrhizal Genomics Consortium"/>
            <person name="Kohler A."/>
            <person name="Kuo A."/>
            <person name="Nagy L.G."/>
            <person name="Floudas D."/>
            <person name="Copeland A."/>
            <person name="Barry K.W."/>
            <person name="Cichocki N."/>
            <person name="Veneault-Fourrey C."/>
            <person name="LaButti K."/>
            <person name="Lindquist E.A."/>
            <person name="Lipzen A."/>
            <person name="Lundell T."/>
            <person name="Morin E."/>
            <person name="Murat C."/>
            <person name="Riley R."/>
            <person name="Ohm R."/>
            <person name="Sun H."/>
            <person name="Tunlid A."/>
            <person name="Henrissat B."/>
            <person name="Grigoriev I.V."/>
            <person name="Hibbett D.S."/>
            <person name="Martin F."/>
        </authorList>
    </citation>
    <scope>NUCLEOTIDE SEQUENCE [LARGE SCALE GENOMIC DNA]</scope>
    <source>
        <strain evidence="2">FD-334 SS-4</strain>
    </source>
</reference>
<dbReference type="EMBL" id="KN817568">
    <property type="protein sequence ID" value="KJA20375.1"/>
    <property type="molecule type" value="Genomic_DNA"/>
</dbReference>
<sequence>MRTHLALSASKSTLPEQIRMLCITQPFPDARPAIPKIYYPLTNATHASSRPPTPSLTATSHFPRPSGSVAPYALNTRKYACRTVLAHFEGMRARARIAQLGAAKTTRIALQMQRAVQGLRTLRSLSPKRLPEAHEPHRATRATLVIRATVPRSAYSGAGPWYEGWQESNSERAATSRRSCVFEAPGVGERYGRRAVGRTRAGSDPTLRRGRDSTAERKTLVRYGRAMRAMGSASTAAAGIIQLASSMEVFPPVFFPRLSPNCIRDLQTALWRTEKQRRQQSAFNRAVTLAALFALSYWFDIGTLRGTRFQSRKALNAQKRPEISQQLPLLLVDMPPLSGRFRHLTTQPPFPCVSC</sequence>
<gene>
    <name evidence="1" type="ORF">HYPSUDRAFT_203864</name>
</gene>